<keyword evidence="3" id="KW-1185">Reference proteome</keyword>
<dbReference type="AlphaFoldDB" id="A0A0N4Y284"/>
<sequence length="93" mass="10496">MSPGSDAQNPRPSPLVSIRGLPRDERPGMKKLVRRGTLNVSTLTGKSREVVDLMKRKNMQILGQQETRWKGKKAKEIGEGFKLFYKGDDGKRN</sequence>
<name>A0A0N4Y284_NIPBR</name>
<evidence type="ECO:0000313" key="3">
    <source>
        <dbReference type="Proteomes" id="UP000271162"/>
    </source>
</evidence>
<dbReference type="OMA" id="GQQETRW"/>
<dbReference type="STRING" id="27835.A0A0N4Y284"/>
<feature type="compositionally biased region" description="Polar residues" evidence="1">
    <location>
        <begin position="1"/>
        <end position="10"/>
    </location>
</feature>
<evidence type="ECO:0000313" key="2">
    <source>
        <dbReference type="EMBL" id="VDL73390.1"/>
    </source>
</evidence>
<evidence type="ECO:0000256" key="1">
    <source>
        <dbReference type="SAM" id="MobiDB-lite"/>
    </source>
</evidence>
<dbReference type="Gene3D" id="3.60.10.10">
    <property type="entry name" value="Endonuclease/exonuclease/phosphatase"/>
    <property type="match status" value="1"/>
</dbReference>
<organism evidence="4">
    <name type="scientific">Nippostrongylus brasiliensis</name>
    <name type="common">Rat hookworm</name>
    <dbReference type="NCBI Taxonomy" id="27835"/>
    <lineage>
        <taxon>Eukaryota</taxon>
        <taxon>Metazoa</taxon>
        <taxon>Ecdysozoa</taxon>
        <taxon>Nematoda</taxon>
        <taxon>Chromadorea</taxon>
        <taxon>Rhabditida</taxon>
        <taxon>Rhabditina</taxon>
        <taxon>Rhabditomorpha</taxon>
        <taxon>Strongyloidea</taxon>
        <taxon>Heligmosomidae</taxon>
        <taxon>Nippostrongylus</taxon>
    </lineage>
</organism>
<evidence type="ECO:0000313" key="4">
    <source>
        <dbReference type="WBParaSite" id="NBR_0000980001-mRNA-1"/>
    </source>
</evidence>
<dbReference type="InterPro" id="IPR036691">
    <property type="entry name" value="Endo/exonu/phosph_ase_sf"/>
</dbReference>
<dbReference type="WBParaSite" id="NBR_0000980001-mRNA-1">
    <property type="protein sequence ID" value="NBR_0000980001-mRNA-1"/>
    <property type="gene ID" value="NBR_0000980001"/>
</dbReference>
<dbReference type="Proteomes" id="UP000271162">
    <property type="component" value="Unassembled WGS sequence"/>
</dbReference>
<gene>
    <name evidence="2" type="ORF">NBR_LOCUS9801</name>
</gene>
<accession>A0A0N4Y284</accession>
<reference evidence="4" key="1">
    <citation type="submission" date="2017-02" db="UniProtKB">
        <authorList>
            <consortium name="WormBaseParasite"/>
        </authorList>
    </citation>
    <scope>IDENTIFICATION</scope>
</reference>
<feature type="region of interest" description="Disordered" evidence="1">
    <location>
        <begin position="1"/>
        <end position="28"/>
    </location>
</feature>
<dbReference type="EMBL" id="UYSL01020199">
    <property type="protein sequence ID" value="VDL73390.1"/>
    <property type="molecule type" value="Genomic_DNA"/>
</dbReference>
<proteinExistence type="predicted"/>
<reference evidence="2 3" key="2">
    <citation type="submission" date="2018-11" db="EMBL/GenBank/DDBJ databases">
        <authorList>
            <consortium name="Pathogen Informatics"/>
        </authorList>
    </citation>
    <scope>NUCLEOTIDE SEQUENCE [LARGE SCALE GENOMIC DNA]</scope>
</reference>
<protein>
    <submittedName>
        <fullName evidence="4">Ribosomal_L18e/L15P domain-containing protein</fullName>
    </submittedName>
</protein>